<name>A0A086QPJ1_TOXGO</name>
<dbReference type="EMBL" id="AEXC02001185">
    <property type="protein sequence ID" value="KFH14523.1"/>
    <property type="molecule type" value="Genomic_DNA"/>
</dbReference>
<dbReference type="OrthoDB" id="771136at2759"/>
<proteinExistence type="predicted"/>
<comment type="caution">
    <text evidence="1">The sequence shown here is derived from an EMBL/GenBank/DDBJ whole genome shotgun (WGS) entry which is preliminary data.</text>
</comment>
<accession>A0A086QPJ1</accession>
<dbReference type="AlphaFoldDB" id="A0A086QPJ1"/>
<sequence>MDAPAFQLLQPFSSLLKRPHVYPVSICVNCFRLDVQESKNFLKVPKRSYSWVSRAEEMAQAIAASARAATGSLAGKKQGKTAAEAFKAPDSISWEALTEFVFPRNLIHPRALGRLYILGFYGNIDEYGKMRAGHFGRHSVTNAEIRVMMTDIYKKALKQMFERTSDGSMHTEDLQARVEKDTFTETTLRKLLESAPQDANGRMKFADIQQLILKDFDKRVRRHVRQIRYGSCVGDNGRSSRRQPRVMYNSKAAEILEQLFNKRKFTATEEFTARERRQNRTMCLVTDSISHEDAQFAAINGMLIRGSGNTDDRWDRCFALRRQGIPSYVDATPSATCHSTKHHVGTG</sequence>
<reference evidence="1 2" key="1">
    <citation type="submission" date="2014-04" db="EMBL/GenBank/DDBJ databases">
        <authorList>
            <person name="Sibley D."/>
            <person name="Venepally P."/>
            <person name="Karamycheva S."/>
            <person name="Hadjithomas M."/>
            <person name="Khan A."/>
            <person name="Brunk B."/>
            <person name="Roos D."/>
            <person name="Caler E."/>
            <person name="Lorenzi H."/>
        </authorList>
    </citation>
    <scope>NUCLEOTIDE SEQUENCE [LARGE SCALE GENOMIC DNA]</scope>
    <source>
        <strain evidence="1 2">MAS</strain>
    </source>
</reference>
<protein>
    <submittedName>
        <fullName evidence="1">Uncharacterized protein</fullName>
    </submittedName>
</protein>
<dbReference type="VEuPathDB" id="ToxoDB:TGMAS_221685"/>
<organism evidence="1 2">
    <name type="scientific">Toxoplasma gondii MAS</name>
    <dbReference type="NCBI Taxonomy" id="943118"/>
    <lineage>
        <taxon>Eukaryota</taxon>
        <taxon>Sar</taxon>
        <taxon>Alveolata</taxon>
        <taxon>Apicomplexa</taxon>
        <taxon>Conoidasida</taxon>
        <taxon>Coccidia</taxon>
        <taxon>Eucoccidiorida</taxon>
        <taxon>Eimeriorina</taxon>
        <taxon>Sarcocystidae</taxon>
        <taxon>Toxoplasma</taxon>
    </lineage>
</organism>
<gene>
    <name evidence="1" type="ORF">TGMAS_221685</name>
</gene>
<evidence type="ECO:0000313" key="2">
    <source>
        <dbReference type="Proteomes" id="UP000028821"/>
    </source>
</evidence>
<dbReference type="Proteomes" id="UP000028821">
    <property type="component" value="Unassembled WGS sequence"/>
</dbReference>
<evidence type="ECO:0000313" key="1">
    <source>
        <dbReference type="EMBL" id="KFH14523.1"/>
    </source>
</evidence>